<dbReference type="AlphaFoldDB" id="A6UVL6"/>
<dbReference type="PANTHER" id="PTHR35090:SF2">
    <property type="entry name" value="ARSR FAMILY TRANSCRIPTIONAL REGULATOR"/>
    <property type="match status" value="1"/>
</dbReference>
<dbReference type="GeneID" id="5326325"/>
<dbReference type="eggNOG" id="arCOG01688">
    <property type="taxonomic scope" value="Archaea"/>
</dbReference>
<sequence length="197" mass="22728">MKMELKTKNMEDFLTILGKNDDDATQGGGIYLSNDDELIKETVEHLKKGYDKEKYTFIESKYTNRNIKEYVPLEILRLMIMIMMKKIKELNSEITLYDIGYEFGRHINPKNYMELKKFFRKNNLGVLKIESKNPVIIKVNDCALCDGLKSNESICYFDAGVLAGAYECILNKTVVVDEIRCMAQGADACYFKIEPVK</sequence>
<dbReference type="PANTHER" id="PTHR35090">
    <property type="entry name" value="DNA-DIRECTED RNA POLYMERASE SUBUNIT I"/>
    <property type="match status" value="1"/>
</dbReference>
<evidence type="ECO:0000313" key="3">
    <source>
        <dbReference type="Proteomes" id="UP000001106"/>
    </source>
</evidence>
<dbReference type="InterPro" id="IPR004096">
    <property type="entry name" value="V4R"/>
</dbReference>
<gene>
    <name evidence="2" type="ordered locus">Maeo_0960</name>
</gene>
<dbReference type="KEGG" id="mae:Maeo_0960"/>
<name>A6UVL6_META3</name>
<dbReference type="SMART" id="SM00989">
    <property type="entry name" value="V4R"/>
    <property type="match status" value="1"/>
</dbReference>
<dbReference type="RefSeq" id="WP_011973670.1">
    <property type="nucleotide sequence ID" value="NC_009635.1"/>
</dbReference>
<dbReference type="Pfam" id="PF02830">
    <property type="entry name" value="V4R"/>
    <property type="match status" value="1"/>
</dbReference>
<dbReference type="HOGENOM" id="CLU_1551833_0_0_2"/>
<dbReference type="OrthoDB" id="371687at2157"/>
<evidence type="ECO:0000259" key="1">
    <source>
        <dbReference type="SMART" id="SM00989"/>
    </source>
</evidence>
<dbReference type="STRING" id="419665.Maeo_0960"/>
<dbReference type="EMBL" id="CP000743">
    <property type="protein sequence ID" value="ABR56538.1"/>
    <property type="molecule type" value="Genomic_DNA"/>
</dbReference>
<dbReference type="Proteomes" id="UP000001106">
    <property type="component" value="Chromosome"/>
</dbReference>
<proteinExistence type="predicted"/>
<dbReference type="SUPFAM" id="SSF111126">
    <property type="entry name" value="Ligand-binding domain in the NO signalling and Golgi transport"/>
    <property type="match status" value="1"/>
</dbReference>
<keyword evidence="3" id="KW-1185">Reference proteome</keyword>
<protein>
    <submittedName>
        <fullName evidence="2">4-vinyl reductase 4VR</fullName>
    </submittedName>
</protein>
<dbReference type="InterPro" id="IPR024096">
    <property type="entry name" value="NO_sig/Golgi_transp_ligand-bd"/>
</dbReference>
<reference evidence="2" key="1">
    <citation type="submission" date="2007-06" db="EMBL/GenBank/DDBJ databases">
        <title>Complete sequence of Methanococcus aeolicus Nankai-3.</title>
        <authorList>
            <consortium name="US DOE Joint Genome Institute"/>
            <person name="Copeland A."/>
            <person name="Lucas S."/>
            <person name="Lapidus A."/>
            <person name="Barry K."/>
            <person name="Glavina del Rio T."/>
            <person name="Dalin E."/>
            <person name="Tice H."/>
            <person name="Pitluck S."/>
            <person name="Chain P."/>
            <person name="Malfatti S."/>
            <person name="Shin M."/>
            <person name="Vergez L."/>
            <person name="Schmutz J."/>
            <person name="Larimer F."/>
            <person name="Land M."/>
            <person name="Hauser L."/>
            <person name="Kyrpides N."/>
            <person name="Lykidis A."/>
            <person name="Sieprawska-Lupa M."/>
            <person name="Whitman W.B."/>
            <person name="Richardson P."/>
        </authorList>
    </citation>
    <scope>NUCLEOTIDE SEQUENCE [LARGE SCALE GENOMIC DNA]</scope>
    <source>
        <strain evidence="2">Nankai-3</strain>
    </source>
</reference>
<dbReference type="Gene3D" id="3.30.1380.20">
    <property type="entry name" value="Trafficking protein particle complex subunit 3"/>
    <property type="match status" value="1"/>
</dbReference>
<feature type="domain" description="4-vinyl reductase 4VR" evidence="1">
    <location>
        <begin position="134"/>
        <end position="195"/>
    </location>
</feature>
<organism evidence="2 3">
    <name type="scientific">Methanococcus aeolicus (strain ATCC BAA-1280 / DSM 17508 / OCM 812 / Nankai-3)</name>
    <dbReference type="NCBI Taxonomy" id="419665"/>
    <lineage>
        <taxon>Archaea</taxon>
        <taxon>Methanobacteriati</taxon>
        <taxon>Methanobacteriota</taxon>
        <taxon>Methanomada group</taxon>
        <taxon>Methanococci</taxon>
        <taxon>Methanococcales</taxon>
        <taxon>Methanococcaceae</taxon>
        <taxon>Methanococcus</taxon>
    </lineage>
</organism>
<accession>A6UVL6</accession>
<evidence type="ECO:0000313" key="2">
    <source>
        <dbReference type="EMBL" id="ABR56538.1"/>
    </source>
</evidence>